<accession>A0A2T0BDY5</accession>
<feature type="DNA-binding region" description="H-T-H motif" evidence="2">
    <location>
        <begin position="31"/>
        <end position="50"/>
    </location>
</feature>
<reference evidence="4 5" key="1">
    <citation type="submission" date="2018-03" db="EMBL/GenBank/DDBJ databases">
        <title>Genome sequence of Clostridium vincentii DSM 10228.</title>
        <authorList>
            <person name="Poehlein A."/>
            <person name="Daniel R."/>
        </authorList>
    </citation>
    <scope>NUCLEOTIDE SEQUENCE [LARGE SCALE GENOMIC DNA]</scope>
    <source>
        <strain evidence="4 5">DSM 10228</strain>
    </source>
</reference>
<evidence type="ECO:0000256" key="1">
    <source>
        <dbReference type="ARBA" id="ARBA00023125"/>
    </source>
</evidence>
<sequence>MYNTSYSEKEILIFNGVTKLINEGVRLHAIKVSDIAEAAGIGKGTIYDYFKSKEDILKKSLIYSMDMGISEVLSKINRVDGFEKKCYILFEITEVCVRDYHSAANPLFSSISPYEFNELINNDIEWVDERDKLLREIVKSLVLLGFNEGFIKKQEDKEYAITVFVSVFMGFQNIISCNTKNTRDDIEAAKKRSYKLLIKGLN</sequence>
<evidence type="ECO:0000259" key="3">
    <source>
        <dbReference type="PROSITE" id="PS50977"/>
    </source>
</evidence>
<dbReference type="PANTHER" id="PTHR43479">
    <property type="entry name" value="ACREF/ENVCD OPERON REPRESSOR-RELATED"/>
    <property type="match status" value="1"/>
</dbReference>
<comment type="caution">
    <text evidence="4">The sequence shown here is derived from an EMBL/GenBank/DDBJ whole genome shotgun (WGS) entry which is preliminary data.</text>
</comment>
<keyword evidence="1 2" id="KW-0238">DNA-binding</keyword>
<evidence type="ECO:0000313" key="5">
    <source>
        <dbReference type="Proteomes" id="UP000239471"/>
    </source>
</evidence>
<dbReference type="Proteomes" id="UP000239471">
    <property type="component" value="Unassembled WGS sequence"/>
</dbReference>
<name>A0A2T0BDY5_9CLOT</name>
<evidence type="ECO:0000313" key="4">
    <source>
        <dbReference type="EMBL" id="PRR82027.1"/>
    </source>
</evidence>
<dbReference type="InterPro" id="IPR050624">
    <property type="entry name" value="HTH-type_Tx_Regulator"/>
</dbReference>
<feature type="domain" description="HTH tetR-type" evidence="3">
    <location>
        <begin position="7"/>
        <end position="68"/>
    </location>
</feature>
<dbReference type="AlphaFoldDB" id="A0A2T0BDY5"/>
<dbReference type="SUPFAM" id="SSF46689">
    <property type="entry name" value="Homeodomain-like"/>
    <property type="match status" value="1"/>
</dbReference>
<gene>
    <name evidence="4" type="ORF">CLVI_20920</name>
</gene>
<organism evidence="4 5">
    <name type="scientific">Clostridium vincentii</name>
    <dbReference type="NCBI Taxonomy" id="52704"/>
    <lineage>
        <taxon>Bacteria</taxon>
        <taxon>Bacillati</taxon>
        <taxon>Bacillota</taxon>
        <taxon>Clostridia</taxon>
        <taxon>Eubacteriales</taxon>
        <taxon>Clostridiaceae</taxon>
        <taxon>Clostridium</taxon>
    </lineage>
</organism>
<dbReference type="PANTHER" id="PTHR43479:SF11">
    <property type="entry name" value="ACREF_ENVCD OPERON REPRESSOR-RELATED"/>
    <property type="match status" value="1"/>
</dbReference>
<protein>
    <submittedName>
        <fullName evidence="4">TetR family regulatory protein</fullName>
    </submittedName>
</protein>
<keyword evidence="5" id="KW-1185">Reference proteome</keyword>
<dbReference type="EMBL" id="PVXQ01000021">
    <property type="protein sequence ID" value="PRR82027.1"/>
    <property type="molecule type" value="Genomic_DNA"/>
</dbReference>
<evidence type="ECO:0000256" key="2">
    <source>
        <dbReference type="PROSITE-ProRule" id="PRU00335"/>
    </source>
</evidence>
<dbReference type="InterPro" id="IPR001647">
    <property type="entry name" value="HTH_TetR"/>
</dbReference>
<proteinExistence type="predicted"/>
<dbReference type="GO" id="GO:0003677">
    <property type="term" value="F:DNA binding"/>
    <property type="evidence" value="ECO:0007669"/>
    <property type="project" value="UniProtKB-UniRule"/>
</dbReference>
<dbReference type="PROSITE" id="PS50977">
    <property type="entry name" value="HTH_TETR_2"/>
    <property type="match status" value="1"/>
</dbReference>
<dbReference type="RefSeq" id="WP_170065641.1">
    <property type="nucleotide sequence ID" value="NZ_PVXQ01000021.1"/>
</dbReference>
<dbReference type="Gene3D" id="1.10.357.10">
    <property type="entry name" value="Tetracycline Repressor, domain 2"/>
    <property type="match status" value="1"/>
</dbReference>
<dbReference type="InterPro" id="IPR009057">
    <property type="entry name" value="Homeodomain-like_sf"/>
</dbReference>
<dbReference type="Pfam" id="PF00440">
    <property type="entry name" value="TetR_N"/>
    <property type="match status" value="1"/>
</dbReference>